<reference evidence="3 4" key="1">
    <citation type="submission" date="2022-10" db="EMBL/GenBank/DDBJ databases">
        <title>The complete genomes of actinobacterial strains from the NBC collection.</title>
        <authorList>
            <person name="Joergensen T.S."/>
            <person name="Alvarez Arevalo M."/>
            <person name="Sterndorff E.B."/>
            <person name="Faurdal D."/>
            <person name="Vuksanovic O."/>
            <person name="Mourched A.-S."/>
            <person name="Charusanti P."/>
            <person name="Shaw S."/>
            <person name="Blin K."/>
            <person name="Weber T."/>
        </authorList>
    </citation>
    <scope>NUCLEOTIDE SEQUENCE [LARGE SCALE GENOMIC DNA]</scope>
    <source>
        <strain evidence="3 4">NBC_00396</strain>
    </source>
</reference>
<feature type="domain" description="FAD-binding" evidence="2">
    <location>
        <begin position="2"/>
        <end position="312"/>
    </location>
</feature>
<dbReference type="Proteomes" id="UP001346877">
    <property type="component" value="Chromosome"/>
</dbReference>
<proteinExistence type="predicted"/>
<dbReference type="InterPro" id="IPR050631">
    <property type="entry name" value="PheA/TfdB_FAD_monoxygenase"/>
</dbReference>
<evidence type="ECO:0000259" key="2">
    <source>
        <dbReference type="Pfam" id="PF01494"/>
    </source>
</evidence>
<dbReference type="PANTHER" id="PTHR43476">
    <property type="entry name" value="3-(3-HYDROXY-PHENYL)PROPIONATE/3-HYDROXYCINNAMIC ACID HYDROXYLASE"/>
    <property type="match status" value="1"/>
</dbReference>
<name>A0ABZ1P7T0_9ACTN</name>
<keyword evidence="1" id="KW-0560">Oxidoreductase</keyword>
<dbReference type="Pfam" id="PF01494">
    <property type="entry name" value="FAD_binding_3"/>
    <property type="match status" value="1"/>
</dbReference>
<dbReference type="SUPFAM" id="SSF51905">
    <property type="entry name" value="FAD/NAD(P)-binding domain"/>
    <property type="match status" value="1"/>
</dbReference>
<evidence type="ECO:0000256" key="1">
    <source>
        <dbReference type="ARBA" id="ARBA00023002"/>
    </source>
</evidence>
<dbReference type="Gene3D" id="3.30.70.2450">
    <property type="match status" value="1"/>
</dbReference>
<dbReference type="InterPro" id="IPR036188">
    <property type="entry name" value="FAD/NAD-bd_sf"/>
</dbReference>
<dbReference type="PANTHER" id="PTHR43476:SF5">
    <property type="entry name" value="FAD-DEPENDENT MONOOXYGENASE"/>
    <property type="match status" value="1"/>
</dbReference>
<sequence>MHVLIAGAGPVGLTAALALARRGCEVTVLEAGDDLAAESRASTFHPPTLEMLDALGVGADLLARGLVAPTFAYRDRREGLIAELDLSVLAEDTPFPYRVQCEQSKLCVILLAHLAGQPTARVRFGWPVDSVRQAADQADGGVVAVAEDGREVAGDWLIAADGASSAVRRALELPFDGITYPERFLVASTDEDLPLLLGPLAYVNYVFDPVEWSVLLRTPDHWRVLLPTPEDTPDAHELDRLDGRLRAIADPGRPWRVAHASLYRVHQRVAATFRQGRVLLAGDAAHVNNPLGGLGMNSGIHDAVAYAQVLASGRPAPDGGELDRAVTAVADERRRIALTYVQEVSDQNYRRMRATDPQVRSAQLAGLRALAEDPAAARAYLLRSSMIASLRPDAGQPQARA</sequence>
<dbReference type="RefSeq" id="WP_328365342.1">
    <property type="nucleotide sequence ID" value="NZ_CP107936.1"/>
</dbReference>
<dbReference type="EMBL" id="CP107941">
    <property type="protein sequence ID" value="WUI79870.1"/>
    <property type="molecule type" value="Genomic_DNA"/>
</dbReference>
<dbReference type="GO" id="GO:0004497">
    <property type="term" value="F:monooxygenase activity"/>
    <property type="evidence" value="ECO:0007669"/>
    <property type="project" value="UniProtKB-KW"/>
</dbReference>
<keyword evidence="4" id="KW-1185">Reference proteome</keyword>
<gene>
    <name evidence="3" type="ORF">OG375_18020</name>
</gene>
<protein>
    <submittedName>
        <fullName evidence="3">FAD-dependent monooxygenase</fullName>
    </submittedName>
</protein>
<keyword evidence="3" id="KW-0503">Monooxygenase</keyword>
<organism evidence="3 4">
    <name type="scientific">Micromonospora zamorensis</name>
    <dbReference type="NCBI Taxonomy" id="709883"/>
    <lineage>
        <taxon>Bacteria</taxon>
        <taxon>Bacillati</taxon>
        <taxon>Actinomycetota</taxon>
        <taxon>Actinomycetes</taxon>
        <taxon>Micromonosporales</taxon>
        <taxon>Micromonosporaceae</taxon>
        <taxon>Micromonospora</taxon>
    </lineage>
</organism>
<evidence type="ECO:0000313" key="3">
    <source>
        <dbReference type="EMBL" id="WUI79870.1"/>
    </source>
</evidence>
<dbReference type="InterPro" id="IPR002938">
    <property type="entry name" value="FAD-bd"/>
</dbReference>
<dbReference type="Gene3D" id="3.50.50.60">
    <property type="entry name" value="FAD/NAD(P)-binding domain"/>
    <property type="match status" value="1"/>
</dbReference>
<accession>A0ABZ1P7T0</accession>
<evidence type="ECO:0000313" key="4">
    <source>
        <dbReference type="Proteomes" id="UP001346877"/>
    </source>
</evidence>
<dbReference type="PRINTS" id="PR00420">
    <property type="entry name" value="RNGMNOXGNASE"/>
</dbReference>